<dbReference type="PANTHER" id="PTHR43208">
    <property type="entry name" value="ABC TRANSPORTER SUBSTRATE-BINDING PROTEIN"/>
    <property type="match status" value="1"/>
</dbReference>
<dbReference type="InterPro" id="IPR052910">
    <property type="entry name" value="ABC-Purine-Binding"/>
</dbReference>
<name>A0AA37TRW4_9RHOB</name>
<dbReference type="Proteomes" id="UP001157355">
    <property type="component" value="Unassembled WGS sequence"/>
</dbReference>
<evidence type="ECO:0000313" key="5">
    <source>
        <dbReference type="Proteomes" id="UP001157355"/>
    </source>
</evidence>
<evidence type="ECO:0000256" key="1">
    <source>
        <dbReference type="ARBA" id="ARBA00022729"/>
    </source>
</evidence>
<dbReference type="RefSeq" id="WP_284324814.1">
    <property type="nucleotide sequence ID" value="NZ_BSPP01000005.1"/>
</dbReference>
<dbReference type="PROSITE" id="PS51318">
    <property type="entry name" value="TAT"/>
    <property type="match status" value="1"/>
</dbReference>
<keyword evidence="1 2" id="KW-0732">Signal</keyword>
<accession>A0AA37TRW4</accession>
<organism evidence="4 5">
    <name type="scientific">Cypionkella aquatica</name>
    <dbReference type="NCBI Taxonomy" id="1756042"/>
    <lineage>
        <taxon>Bacteria</taxon>
        <taxon>Pseudomonadati</taxon>
        <taxon>Pseudomonadota</taxon>
        <taxon>Alphaproteobacteria</taxon>
        <taxon>Rhodobacterales</taxon>
        <taxon>Paracoccaceae</taxon>
        <taxon>Cypionkella</taxon>
    </lineage>
</organism>
<dbReference type="GO" id="GO:0005886">
    <property type="term" value="C:plasma membrane"/>
    <property type="evidence" value="ECO:0007669"/>
    <property type="project" value="InterPro"/>
</dbReference>
<keyword evidence="5" id="KW-1185">Reference proteome</keyword>
<feature type="chain" id="PRO_5041443059" evidence="2">
    <location>
        <begin position="28"/>
        <end position="363"/>
    </location>
</feature>
<evidence type="ECO:0000259" key="3">
    <source>
        <dbReference type="Pfam" id="PF02608"/>
    </source>
</evidence>
<comment type="caution">
    <text evidence="4">The sequence shown here is derived from an EMBL/GenBank/DDBJ whole genome shotgun (WGS) entry which is preliminary data.</text>
</comment>
<dbReference type="EMBL" id="BSPP01000005">
    <property type="protein sequence ID" value="GLS86594.1"/>
    <property type="molecule type" value="Genomic_DNA"/>
</dbReference>
<gene>
    <name evidence="4" type="ORF">GCM10010873_15680</name>
</gene>
<sequence length="363" mass="38076">MTQTRRSFLKTSLAASTALALPIPAFAQDGVLNVALIVPSPAADVGWSHTLELGTKALEAEYGDKIKVTLLENIAEGPDGDRIMNKTVADGNTFLILGSFGYMNGGLKLAKAHPEVSILHASGYQVAPNFSPFGARYYQGTYLMGMAAASLTKSKKLGCVGAFAIPELITSINAFTLGAQSVDPSIEISVVWVNSWFDPASEQEAAKALLAQGCDVVFSNAQDTPSVVAACEEAGAYVFNLNSSMKTYAPKKYLGVVGTDWAPFFKASVAAHLAGTFAGSSAWLGMADNCVFVADWNPDIAPEMAAKIEAVHATLLDGSFSPFTGPLTNQDGAEAVAADVTLGDDAILSMDWHVKGVTTPLPK</sequence>
<dbReference type="InterPro" id="IPR028082">
    <property type="entry name" value="Peripla_BP_I"/>
</dbReference>
<proteinExistence type="predicted"/>
<feature type="signal peptide" evidence="2">
    <location>
        <begin position="1"/>
        <end position="27"/>
    </location>
</feature>
<dbReference type="SUPFAM" id="SSF53822">
    <property type="entry name" value="Periplasmic binding protein-like I"/>
    <property type="match status" value="1"/>
</dbReference>
<evidence type="ECO:0000256" key="2">
    <source>
        <dbReference type="SAM" id="SignalP"/>
    </source>
</evidence>
<evidence type="ECO:0000313" key="4">
    <source>
        <dbReference type="EMBL" id="GLS86594.1"/>
    </source>
</evidence>
<dbReference type="Pfam" id="PF02608">
    <property type="entry name" value="Bmp"/>
    <property type="match status" value="1"/>
</dbReference>
<dbReference type="InterPro" id="IPR006311">
    <property type="entry name" value="TAT_signal"/>
</dbReference>
<dbReference type="InterPro" id="IPR003760">
    <property type="entry name" value="PnrA-like"/>
</dbReference>
<feature type="domain" description="ABC transporter substrate-binding protein PnrA-like" evidence="3">
    <location>
        <begin position="33"/>
        <end position="294"/>
    </location>
</feature>
<dbReference type="CDD" id="cd19963">
    <property type="entry name" value="PBP1_BMP-like"/>
    <property type="match status" value="1"/>
</dbReference>
<dbReference type="PANTHER" id="PTHR43208:SF1">
    <property type="entry name" value="ABC TRANSPORTER SUBSTRATE-BINDING PROTEIN"/>
    <property type="match status" value="1"/>
</dbReference>
<reference evidence="4 5" key="1">
    <citation type="journal article" date="2014" name="Int. J. Syst. Evol. Microbiol.">
        <title>Complete genome sequence of Corynebacterium casei LMG S-19264T (=DSM 44701T), isolated from a smear-ripened cheese.</title>
        <authorList>
            <consortium name="US DOE Joint Genome Institute (JGI-PGF)"/>
            <person name="Walter F."/>
            <person name="Albersmeier A."/>
            <person name="Kalinowski J."/>
            <person name="Ruckert C."/>
        </authorList>
    </citation>
    <scope>NUCLEOTIDE SEQUENCE [LARGE SCALE GENOMIC DNA]</scope>
    <source>
        <strain evidence="4 5">NBRC 111766</strain>
    </source>
</reference>
<protein>
    <submittedName>
        <fullName evidence="4">BMP family ABC transporter substrate-binding protein</fullName>
    </submittedName>
</protein>
<dbReference type="Gene3D" id="3.40.50.2300">
    <property type="match status" value="2"/>
</dbReference>
<dbReference type="AlphaFoldDB" id="A0AA37TRW4"/>